<feature type="region of interest" description="Disordered" evidence="1">
    <location>
        <begin position="1"/>
        <end position="92"/>
    </location>
</feature>
<organism evidence="2 3">
    <name type="scientific">Trichosporon asahii var. asahii (strain CBS 8904)</name>
    <name type="common">Yeast</name>
    <dbReference type="NCBI Taxonomy" id="1220162"/>
    <lineage>
        <taxon>Eukaryota</taxon>
        <taxon>Fungi</taxon>
        <taxon>Dikarya</taxon>
        <taxon>Basidiomycota</taxon>
        <taxon>Agaricomycotina</taxon>
        <taxon>Tremellomycetes</taxon>
        <taxon>Trichosporonales</taxon>
        <taxon>Trichosporonaceae</taxon>
        <taxon>Trichosporon</taxon>
    </lineage>
</organism>
<feature type="compositionally biased region" description="Basic and acidic residues" evidence="1">
    <location>
        <begin position="51"/>
        <end position="62"/>
    </location>
</feature>
<reference evidence="2 3" key="1">
    <citation type="journal article" date="2012" name="Eukaryot. Cell">
        <title>Genome sequence of the Trichosporon asahii environmental strain CBS 8904.</title>
        <authorList>
            <person name="Yang R.Y."/>
            <person name="Li H.T."/>
            <person name="Zhu H."/>
            <person name="Zhou G.P."/>
            <person name="Wang M."/>
            <person name="Wang L."/>
        </authorList>
    </citation>
    <scope>NUCLEOTIDE SEQUENCE [LARGE SCALE GENOMIC DNA]</scope>
    <source>
        <strain evidence="2 3">CBS 8904</strain>
    </source>
</reference>
<dbReference type="HOGENOM" id="CLU_814289_0_0_1"/>
<feature type="compositionally biased region" description="Polar residues" evidence="1">
    <location>
        <begin position="326"/>
        <end position="341"/>
    </location>
</feature>
<evidence type="ECO:0000313" key="2">
    <source>
        <dbReference type="EMBL" id="EKD01742.1"/>
    </source>
</evidence>
<feature type="compositionally biased region" description="Basic and acidic residues" evidence="1">
    <location>
        <begin position="216"/>
        <end position="232"/>
    </location>
</feature>
<dbReference type="AlphaFoldDB" id="K1VQQ5"/>
<keyword evidence="3" id="KW-1185">Reference proteome</keyword>
<gene>
    <name evidence="2" type="ORF">A1Q2_03979</name>
</gene>
<feature type="compositionally biased region" description="Basic and acidic residues" evidence="1">
    <location>
        <begin position="70"/>
        <end position="83"/>
    </location>
</feature>
<dbReference type="EMBL" id="AMBO01000311">
    <property type="protein sequence ID" value="EKD01742.1"/>
    <property type="molecule type" value="Genomic_DNA"/>
</dbReference>
<evidence type="ECO:0000313" key="3">
    <source>
        <dbReference type="Proteomes" id="UP000006757"/>
    </source>
</evidence>
<accession>K1VQQ5</accession>
<protein>
    <submittedName>
        <fullName evidence="2">Uncharacterized protein</fullName>
    </submittedName>
</protein>
<evidence type="ECO:0000256" key="1">
    <source>
        <dbReference type="SAM" id="MobiDB-lite"/>
    </source>
</evidence>
<feature type="compositionally biased region" description="Polar residues" evidence="1">
    <location>
        <begin position="280"/>
        <end position="292"/>
    </location>
</feature>
<sequence length="341" mass="37376">MKGRNKAKTGGNLKSKGVNKGEGKENKTTKRRYTSDDDKNTSQSGAAKRSRAADPESDRDMEMEGSNETKTADREEPEKREKNSNTAASVSSLHRRTAVVFNGAYGKAWHSPIALFKLKLRLTIFRVGRAKGNGNDANRYSVRVLKQILYEAGQQTIDRWIKSTVLPVDHFAEQEPDDSDDEFEMMDEPLGAESMEAEAAPGVAPGREASPVTPSRHHDAAHIANDYSRDRISTSTAANDGDGLGDDDSDDEASDDKAAKLHNTGPPPLSDEDTERLFIQSAQKTHDGSPNPSLDPRGHARPGKGDEHRHPARRRMPRWVEASRPAGSQRSRSGSCLTLPP</sequence>
<dbReference type="InParanoid" id="K1VQQ5"/>
<feature type="region of interest" description="Disordered" evidence="1">
    <location>
        <begin position="197"/>
        <end position="341"/>
    </location>
</feature>
<proteinExistence type="predicted"/>
<comment type="caution">
    <text evidence="2">The sequence shown here is derived from an EMBL/GenBank/DDBJ whole genome shotgun (WGS) entry which is preliminary data.</text>
</comment>
<dbReference type="Proteomes" id="UP000006757">
    <property type="component" value="Unassembled WGS sequence"/>
</dbReference>
<name>K1VQQ5_TRIAC</name>
<feature type="compositionally biased region" description="Acidic residues" evidence="1">
    <location>
        <begin position="243"/>
        <end position="254"/>
    </location>
</feature>
<feature type="compositionally biased region" description="Basic and acidic residues" evidence="1">
    <location>
        <begin position="19"/>
        <end position="40"/>
    </location>
</feature>